<dbReference type="GO" id="GO:0003723">
    <property type="term" value="F:RNA binding"/>
    <property type="evidence" value="ECO:0007669"/>
    <property type="project" value="UniProtKB-UniRule"/>
</dbReference>
<evidence type="ECO:0000313" key="11">
    <source>
        <dbReference type="Proteomes" id="UP000004507"/>
    </source>
</evidence>
<dbReference type="Pfam" id="PF03726">
    <property type="entry name" value="PNPase"/>
    <property type="match status" value="1"/>
</dbReference>
<evidence type="ECO:0000256" key="6">
    <source>
        <dbReference type="ARBA" id="ARBA00022842"/>
    </source>
</evidence>
<evidence type="ECO:0000313" key="10">
    <source>
        <dbReference type="EMBL" id="EAQ07667.1"/>
    </source>
</evidence>
<dbReference type="FunFam" id="3.30.230.70:FF:000002">
    <property type="entry name" value="Polyribonucleotide nucleotidyltransferase"/>
    <property type="match status" value="1"/>
</dbReference>
<evidence type="ECO:0000256" key="1">
    <source>
        <dbReference type="ARBA" id="ARBA00007404"/>
    </source>
</evidence>
<dbReference type="InterPro" id="IPR004087">
    <property type="entry name" value="KH_dom"/>
</dbReference>
<comment type="cofactor">
    <cofactor evidence="8">
        <name>Mg(2+)</name>
        <dbReference type="ChEBI" id="CHEBI:18420"/>
    </cofactor>
</comment>
<evidence type="ECO:0000256" key="5">
    <source>
        <dbReference type="ARBA" id="ARBA00022723"/>
    </source>
</evidence>
<dbReference type="CDD" id="cd11364">
    <property type="entry name" value="RNase_PH_PNPase_2"/>
    <property type="match status" value="1"/>
</dbReference>
<dbReference type="SMART" id="SM00316">
    <property type="entry name" value="S1"/>
    <property type="match status" value="1"/>
</dbReference>
<keyword evidence="2 8" id="KW-0963">Cytoplasm</keyword>
<dbReference type="GO" id="GO:0006396">
    <property type="term" value="P:RNA processing"/>
    <property type="evidence" value="ECO:0007669"/>
    <property type="project" value="InterPro"/>
</dbReference>
<dbReference type="InterPro" id="IPR004088">
    <property type="entry name" value="KH_dom_type_1"/>
</dbReference>
<dbReference type="eggNOG" id="COG1185">
    <property type="taxonomic scope" value="Bacteria"/>
</dbReference>
<dbReference type="InterPro" id="IPR012340">
    <property type="entry name" value="NA-bd_OB-fold"/>
</dbReference>
<dbReference type="InterPro" id="IPR036612">
    <property type="entry name" value="KH_dom_type_1_sf"/>
</dbReference>
<protein>
    <recommendedName>
        <fullName evidence="8">Polyribonucleotide nucleotidyltransferase</fullName>
        <ecNumber evidence="8">2.7.7.8</ecNumber>
    </recommendedName>
    <alternativeName>
        <fullName evidence="8">Polynucleotide phosphorylase</fullName>
        <shortName evidence="8">PNPase</shortName>
    </alternativeName>
</protein>
<dbReference type="AlphaFoldDB" id="A3V2T6"/>
<dbReference type="HAMAP" id="MF_01595">
    <property type="entry name" value="PNPase"/>
    <property type="match status" value="1"/>
</dbReference>
<feature type="binding site" evidence="8">
    <location>
        <position position="498"/>
    </location>
    <ligand>
        <name>Mg(2+)</name>
        <dbReference type="ChEBI" id="CHEBI:18420"/>
    </ligand>
</feature>
<dbReference type="NCBIfam" id="NF008805">
    <property type="entry name" value="PRK11824.1"/>
    <property type="match status" value="1"/>
</dbReference>
<comment type="catalytic activity">
    <reaction evidence="8">
        <text>RNA(n+1) + phosphate = RNA(n) + a ribonucleoside 5'-diphosphate</text>
        <dbReference type="Rhea" id="RHEA:22096"/>
        <dbReference type="Rhea" id="RHEA-COMP:14527"/>
        <dbReference type="Rhea" id="RHEA-COMP:17342"/>
        <dbReference type="ChEBI" id="CHEBI:43474"/>
        <dbReference type="ChEBI" id="CHEBI:57930"/>
        <dbReference type="ChEBI" id="CHEBI:140395"/>
        <dbReference type="EC" id="2.7.7.8"/>
    </reaction>
</comment>
<feature type="binding site" evidence="8">
    <location>
        <position position="492"/>
    </location>
    <ligand>
        <name>Mg(2+)</name>
        <dbReference type="ChEBI" id="CHEBI:18420"/>
    </ligand>
</feature>
<dbReference type="SUPFAM" id="SSF46915">
    <property type="entry name" value="Polynucleotide phosphorylase/guanosine pentaphosphate synthase (PNPase/GPSI), domain 3"/>
    <property type="match status" value="1"/>
</dbReference>
<dbReference type="InterPro" id="IPR036345">
    <property type="entry name" value="ExoRNase_PH_dom2_sf"/>
</dbReference>
<dbReference type="InterPro" id="IPR020568">
    <property type="entry name" value="Ribosomal_Su5_D2-typ_SF"/>
</dbReference>
<dbReference type="HOGENOM" id="CLU_004217_2_2_5"/>
<dbReference type="Gene3D" id="3.30.230.70">
    <property type="entry name" value="GHMP Kinase, N-terminal domain"/>
    <property type="match status" value="2"/>
</dbReference>
<dbReference type="EC" id="2.7.7.8" evidence="8"/>
<dbReference type="PROSITE" id="PS50126">
    <property type="entry name" value="S1"/>
    <property type="match status" value="1"/>
</dbReference>
<dbReference type="InterPro" id="IPR027408">
    <property type="entry name" value="PNPase/RNase_PH_dom_sf"/>
</dbReference>
<dbReference type="CDD" id="cd02393">
    <property type="entry name" value="KH-I_PNPase"/>
    <property type="match status" value="1"/>
</dbReference>
<dbReference type="CDD" id="cd04472">
    <property type="entry name" value="S1_PNPase"/>
    <property type="match status" value="1"/>
</dbReference>
<comment type="caution">
    <text evidence="10">The sequence shown here is derived from an EMBL/GenBank/DDBJ whole genome shotgun (WGS) entry which is preliminary data.</text>
</comment>
<dbReference type="NCBIfam" id="TIGR03591">
    <property type="entry name" value="polynuc_phos"/>
    <property type="match status" value="1"/>
</dbReference>
<dbReference type="SUPFAM" id="SSF54791">
    <property type="entry name" value="Eukaryotic type KH-domain (KH-domain type I)"/>
    <property type="match status" value="1"/>
</dbReference>
<proteinExistence type="inferred from homology"/>
<dbReference type="GO" id="GO:0006402">
    <property type="term" value="P:mRNA catabolic process"/>
    <property type="evidence" value="ECO:0007669"/>
    <property type="project" value="UniProtKB-UniRule"/>
</dbReference>
<dbReference type="SMART" id="SM00322">
    <property type="entry name" value="KH"/>
    <property type="match status" value="1"/>
</dbReference>
<dbReference type="SUPFAM" id="SSF50249">
    <property type="entry name" value="Nucleic acid-binding proteins"/>
    <property type="match status" value="1"/>
</dbReference>
<gene>
    <name evidence="8" type="primary">pnp</name>
    <name evidence="10" type="ORF">SKA53_12558</name>
</gene>
<dbReference type="InterPro" id="IPR015847">
    <property type="entry name" value="ExoRNase_PH_dom2"/>
</dbReference>
<dbReference type="InterPro" id="IPR015848">
    <property type="entry name" value="PNPase_PH_RNA-bd_bac/org-type"/>
</dbReference>
<dbReference type="SUPFAM" id="SSF55666">
    <property type="entry name" value="Ribonuclease PH domain 2-like"/>
    <property type="match status" value="2"/>
</dbReference>
<dbReference type="FunFam" id="2.40.50.140:FF:000107">
    <property type="entry name" value="Polyribonucleotide nucleotidyltransferase"/>
    <property type="match status" value="1"/>
</dbReference>
<dbReference type="FunFam" id="3.30.230.70:FF:000001">
    <property type="entry name" value="Polyribonucleotide nucleotidyltransferase"/>
    <property type="match status" value="1"/>
</dbReference>
<keyword evidence="6 8" id="KW-0460">Magnesium</keyword>
<feature type="domain" description="S1 motif" evidence="9">
    <location>
        <begin position="627"/>
        <end position="695"/>
    </location>
</feature>
<evidence type="ECO:0000256" key="2">
    <source>
        <dbReference type="ARBA" id="ARBA00022490"/>
    </source>
</evidence>
<dbReference type="InterPro" id="IPR003029">
    <property type="entry name" value="S1_domain"/>
</dbReference>
<dbReference type="GO" id="GO:0000287">
    <property type="term" value="F:magnesium ion binding"/>
    <property type="evidence" value="ECO:0007669"/>
    <property type="project" value="UniProtKB-UniRule"/>
</dbReference>
<dbReference type="SUPFAM" id="SSF54211">
    <property type="entry name" value="Ribosomal protein S5 domain 2-like"/>
    <property type="match status" value="2"/>
</dbReference>
<keyword evidence="11" id="KW-1185">Reference proteome</keyword>
<dbReference type="Pfam" id="PF00575">
    <property type="entry name" value="S1"/>
    <property type="match status" value="1"/>
</dbReference>
<comment type="similarity">
    <text evidence="1 8">Belongs to the polyribonucleotide nucleotidyltransferase family.</text>
</comment>
<dbReference type="FunFam" id="3.30.1370.10:FF:000001">
    <property type="entry name" value="Polyribonucleotide nucleotidyltransferase"/>
    <property type="match status" value="1"/>
</dbReference>
<name>A3V2T6_9RHOB</name>
<dbReference type="Gene3D" id="3.30.1370.10">
    <property type="entry name" value="K Homology domain, type 1"/>
    <property type="match status" value="1"/>
</dbReference>
<dbReference type="InterPro" id="IPR012162">
    <property type="entry name" value="PNPase"/>
</dbReference>
<dbReference type="Pfam" id="PF03725">
    <property type="entry name" value="RNase_PH_C"/>
    <property type="match status" value="2"/>
</dbReference>
<dbReference type="InterPro" id="IPR036456">
    <property type="entry name" value="PNPase_PH_RNA-bd_sf"/>
</dbReference>
<dbReference type="Gene3D" id="2.40.50.140">
    <property type="entry name" value="Nucleic acid-binding proteins"/>
    <property type="match status" value="1"/>
</dbReference>
<accession>A3V2T6</accession>
<dbReference type="InterPro" id="IPR001247">
    <property type="entry name" value="ExoRNase_PH_dom1"/>
</dbReference>
<organism evidence="10 11">
    <name type="scientific">Yoonia vestfoldensis SKA53</name>
    <dbReference type="NCBI Taxonomy" id="314232"/>
    <lineage>
        <taxon>Bacteria</taxon>
        <taxon>Pseudomonadati</taxon>
        <taxon>Pseudomonadota</taxon>
        <taxon>Alphaproteobacteria</taxon>
        <taxon>Rhodobacterales</taxon>
        <taxon>Paracoccaceae</taxon>
        <taxon>Yoonia</taxon>
    </lineage>
</organism>
<keyword evidence="5 8" id="KW-0479">Metal-binding</keyword>
<dbReference type="PROSITE" id="PS50084">
    <property type="entry name" value="KH_TYPE_1"/>
    <property type="match status" value="1"/>
</dbReference>
<evidence type="ECO:0000256" key="8">
    <source>
        <dbReference type="HAMAP-Rule" id="MF_01595"/>
    </source>
</evidence>
<evidence type="ECO:0000256" key="4">
    <source>
        <dbReference type="ARBA" id="ARBA00022695"/>
    </source>
</evidence>
<comment type="subcellular location">
    <subcellularLocation>
        <location evidence="8">Cytoplasm</location>
    </subcellularLocation>
</comment>
<dbReference type="STRING" id="314232.SKA53_12558"/>
<dbReference type="Pfam" id="PF00013">
    <property type="entry name" value="KH_1"/>
    <property type="match status" value="1"/>
</dbReference>
<dbReference type="GO" id="GO:0005829">
    <property type="term" value="C:cytosol"/>
    <property type="evidence" value="ECO:0007669"/>
    <property type="project" value="TreeGrafter"/>
</dbReference>
<keyword evidence="7 8" id="KW-0694">RNA-binding</keyword>
<keyword evidence="3 8" id="KW-0808">Transferase</keyword>
<sequence length="713" mass="77386">MMMFNEVKKSMQWGEETLTLETGKVARQADGSVIATLGETSVMANVTFAKSQKPGQDFFPLTVHYQEKYYAAGKVPGGFFKREARPTEKETLTSRLIDRPIRPLFVPGFKNEVLVMCTVLSFDGVNDPDMIAMIAASAALTISGAPFMGPIGACRVGFVDGEYILNPEIDDMHNLRTKPEQRLDLVVAGTKDAVMMVESEAYELTEEEMLGAVTFAHAQIQPVIDLIIDLAEDCAKEPFDFQPEDYSELYATVKSAGEDKMRAAYAITDKQERTGAVSAAKADIIAALTEDQRADTNLGPALKKLESAVLRGDVVKHGRRIDGRALDQIRPIVSETGILPRTHGSALFTRGETQGLVVTTLGTGDDEQMIDALTGMYKSNFMLHYNFPPYSVGEVGRVSGPGRREIGHGKLAWRALQAVLPAPTDFPYTIRIVSEITESNGSSSMASVCGGSLSMMDAGVPLKAAVAGVAMGLVMEDDGSYAVLSDILGDEDHLGDMDFKVAGTENGITSLQMDIKIAGITPEIMKKALEQAKAGRLHILGEMSKALTGAQEFSVHAPKIETMQIPVDKIREVIGSGGKVIREIVETSGAKVDINDDGVIKLASNDAEAIKRAYDMIYSIVAEPEEGKVYKGTVVKLVDFGAFVNFFGKRDGLVHVSQIENKRLNHPSDVLKEGQDVWVKLLGFDDRGKVRLAMKMVDQATGQELAKEETAEE</sequence>
<dbReference type="Pfam" id="PF01138">
    <property type="entry name" value="RNase_PH"/>
    <property type="match status" value="2"/>
</dbReference>
<evidence type="ECO:0000259" key="9">
    <source>
        <dbReference type="PROSITE" id="PS50126"/>
    </source>
</evidence>
<dbReference type="GO" id="GO:0004654">
    <property type="term" value="F:polyribonucleotide nucleotidyltransferase activity"/>
    <property type="evidence" value="ECO:0007669"/>
    <property type="project" value="UniProtKB-UniRule"/>
</dbReference>
<dbReference type="EMBL" id="AAMS01000002">
    <property type="protein sequence ID" value="EAQ07667.1"/>
    <property type="molecule type" value="Genomic_DNA"/>
</dbReference>
<dbReference type="Proteomes" id="UP000004507">
    <property type="component" value="Unassembled WGS sequence"/>
</dbReference>
<evidence type="ECO:0000256" key="7">
    <source>
        <dbReference type="ARBA" id="ARBA00022884"/>
    </source>
</evidence>
<comment type="function">
    <text evidence="8">Involved in mRNA degradation. Catalyzes the phosphorolysis of single-stranded polyribonucleotides processively in the 3'- to 5'-direction.</text>
</comment>
<dbReference type="PANTHER" id="PTHR11252">
    <property type="entry name" value="POLYRIBONUCLEOTIDE NUCLEOTIDYLTRANSFERASE"/>
    <property type="match status" value="1"/>
</dbReference>
<dbReference type="PIRSF" id="PIRSF005499">
    <property type="entry name" value="PNPase"/>
    <property type="match status" value="1"/>
</dbReference>
<evidence type="ECO:0000256" key="3">
    <source>
        <dbReference type="ARBA" id="ARBA00022679"/>
    </source>
</evidence>
<dbReference type="PANTHER" id="PTHR11252:SF0">
    <property type="entry name" value="POLYRIBONUCLEOTIDE NUCLEOTIDYLTRANSFERASE 1, MITOCHONDRIAL"/>
    <property type="match status" value="1"/>
</dbReference>
<dbReference type="CDD" id="cd11363">
    <property type="entry name" value="RNase_PH_PNPase_1"/>
    <property type="match status" value="1"/>
</dbReference>
<dbReference type="GO" id="GO:0000175">
    <property type="term" value="F:3'-5'-RNA exonuclease activity"/>
    <property type="evidence" value="ECO:0007669"/>
    <property type="project" value="TreeGrafter"/>
</dbReference>
<keyword evidence="4 8" id="KW-0548">Nucleotidyltransferase</keyword>
<reference evidence="10 11" key="1">
    <citation type="submission" date="2006-01" db="EMBL/GenBank/DDBJ databases">
        <authorList>
            <person name="Hagstrom A."/>
            <person name="Ferriera S."/>
            <person name="Johnson J."/>
            <person name="Kravitz S."/>
            <person name="Halpern A."/>
            <person name="Remington K."/>
            <person name="Beeson K."/>
            <person name="Tran B."/>
            <person name="Rogers Y.-H."/>
            <person name="Friedman R."/>
            <person name="Venter J.C."/>
        </authorList>
    </citation>
    <scope>NUCLEOTIDE SEQUENCE [LARGE SCALE GENOMIC DNA]</scope>
    <source>
        <strain evidence="10 11">SKA53</strain>
    </source>
</reference>